<dbReference type="InterPro" id="IPR001173">
    <property type="entry name" value="Glyco_trans_2-like"/>
</dbReference>
<organism evidence="2 3">
    <name type="scientific">Sporofaciens musculi</name>
    <dbReference type="NCBI Taxonomy" id="2681861"/>
    <lineage>
        <taxon>Bacteria</taxon>
        <taxon>Bacillati</taxon>
        <taxon>Bacillota</taxon>
        <taxon>Clostridia</taxon>
        <taxon>Lachnospirales</taxon>
        <taxon>Lachnospiraceae</taxon>
        <taxon>Sporofaciens</taxon>
    </lineage>
</organism>
<dbReference type="PANTHER" id="PTHR43630">
    <property type="entry name" value="POLY-BETA-1,6-N-ACETYL-D-GLUCOSAMINE SYNTHASE"/>
    <property type="match status" value="1"/>
</dbReference>
<dbReference type="SUPFAM" id="SSF53448">
    <property type="entry name" value="Nucleotide-diphospho-sugar transferases"/>
    <property type="match status" value="1"/>
</dbReference>
<dbReference type="RefSeq" id="WP_159748876.1">
    <property type="nucleotide sequence ID" value="NZ_WUQX01000001.1"/>
</dbReference>
<evidence type="ECO:0000259" key="1">
    <source>
        <dbReference type="Pfam" id="PF00535"/>
    </source>
</evidence>
<evidence type="ECO:0000313" key="2">
    <source>
        <dbReference type="EMBL" id="MXP73932.1"/>
    </source>
</evidence>
<gene>
    <name evidence="2" type="ORF">GN277_00270</name>
</gene>
<dbReference type="AlphaFoldDB" id="A0A7X3SH11"/>
<dbReference type="PANTHER" id="PTHR43630:SF2">
    <property type="entry name" value="GLYCOSYLTRANSFERASE"/>
    <property type="match status" value="1"/>
</dbReference>
<dbReference type="Proteomes" id="UP000460412">
    <property type="component" value="Unassembled WGS sequence"/>
</dbReference>
<name>A0A7X3SH11_9FIRM</name>
<dbReference type="Gene3D" id="3.90.550.10">
    <property type="entry name" value="Spore Coat Polysaccharide Biosynthesis Protein SpsA, Chain A"/>
    <property type="match status" value="1"/>
</dbReference>
<reference evidence="2 3" key="1">
    <citation type="submission" date="2019-12" db="EMBL/GenBank/DDBJ databases">
        <title>Sporaefaciens musculi gen. nov., sp. nov., a novel bacterium isolated from the caecum of an obese mouse.</title>
        <authorList>
            <person name="Rasmussen T.S."/>
            <person name="Streidl T."/>
            <person name="Hitch T.C.A."/>
            <person name="Wortmann E."/>
            <person name="Deptula P."/>
            <person name="Hansen M."/>
            <person name="Nielsen D.S."/>
            <person name="Clavel T."/>
            <person name="Vogensen F.K."/>
        </authorList>
    </citation>
    <scope>NUCLEOTIDE SEQUENCE [LARGE SCALE GENOMIC DNA]</scope>
    <source>
        <strain evidence="2 3">WCA-9-b2</strain>
    </source>
</reference>
<keyword evidence="3" id="KW-1185">Reference proteome</keyword>
<evidence type="ECO:0000313" key="3">
    <source>
        <dbReference type="Proteomes" id="UP000460412"/>
    </source>
</evidence>
<proteinExistence type="predicted"/>
<feature type="domain" description="Glycosyltransferase 2-like" evidence="1">
    <location>
        <begin position="12"/>
        <end position="94"/>
    </location>
</feature>
<comment type="caution">
    <text evidence="2">The sequence shown here is derived from an EMBL/GenBank/DDBJ whole genome shotgun (WGS) entry which is preliminary data.</text>
</comment>
<accession>A0A7X3SH11</accession>
<keyword evidence="2" id="KW-0808">Transferase</keyword>
<dbReference type="InterPro" id="IPR029044">
    <property type="entry name" value="Nucleotide-diphossugar_trans"/>
</dbReference>
<dbReference type="Pfam" id="PF00535">
    <property type="entry name" value="Glycos_transf_2"/>
    <property type="match status" value="1"/>
</dbReference>
<dbReference type="GO" id="GO:0016740">
    <property type="term" value="F:transferase activity"/>
    <property type="evidence" value="ECO:0007669"/>
    <property type="project" value="UniProtKB-KW"/>
</dbReference>
<dbReference type="EMBL" id="WUQX01000001">
    <property type="protein sequence ID" value="MXP73932.1"/>
    <property type="molecule type" value="Genomic_DNA"/>
</dbReference>
<sequence length="695" mass="81385">MYIALTISLLASNRTASLERCLDSIKPLLVKIPCELIIVLTNTDADVKKIAENYTPQLIPFKWCNDFSAARNIGLKSAQGEWFLYIDDDEWFDDVDEICQFFLSGEYRHYNSAHYIQRNYQNWEGTKYSDFSAFRMIKRISASHFQGEIHEELTPRIAPCKYFQTFVHHYGYVTDSANSPKAFRNIPMLLQSIEKHPKQVKNYIQIAKEFGLEGNWKAAEKYCRIGLDICQKSKDSYSMGWLQAYLAYLTGKAPGKTPAIQEIINILNEESPSELVRLILYQQLIYLYFEAQESEQVVRYGWKFENLLDEMDSQAYLWKEQSYGEFCENYVKNPERLFGTRAACVASALELQEQKSAAYFLKRFPWDTEEILGRYYSDFEKWKTKYAAPYVQILFEILQDIMISFNIPEVSCIYKYPDIQIPIYLLLQKSLDSLSKEINTDGLNLFIYCILHTDNAFLQQQLFKEGIRHQINVMPLAEKMDLDTWNICTAKAIKELSYDLNNQLCICEAELHEKYYLHSLCLKRHRLEQKLNKGFLRWPKLIETLEEYCLCTLDFYRGLYRKDLLCEERIGLLPCEIRFSMTVLNALEKLKQEKMAEAVRLFGDGIHIYPDMTGVITEVFRQTARRMDNPMLHAGNEFLQLAEKMKETLKILMDANQTSQASEILAQLLPLMPEDLELIWTNQELIRRAKLCAYS</sequence>
<protein>
    <submittedName>
        <fullName evidence="2">Glycosyltransferase</fullName>
    </submittedName>
</protein>